<sequence length="112" mass="12596">MGVKMAEIFALPAVVEKEIKVLIKHGYYSSIDEVAKDAFRTLFYVKPDLRSSAAIELYKEGEISLSKAAEMIGVSTIEFKDILANRGIKRAVESRSSEELRQGVEMVKKLRE</sequence>
<dbReference type="EMBL" id="MT631448">
    <property type="protein sequence ID" value="QNO50697.1"/>
    <property type="molecule type" value="Genomic_DNA"/>
</dbReference>
<dbReference type="PANTHER" id="PTHR37525">
    <property type="entry name" value="UPF0175 PROTEIN SSL1255"/>
    <property type="match status" value="1"/>
</dbReference>
<evidence type="ECO:0000313" key="2">
    <source>
        <dbReference type="EMBL" id="QNO50697.1"/>
    </source>
</evidence>
<protein>
    <submittedName>
        <fullName evidence="2">Uncharacterized protein</fullName>
    </submittedName>
</protein>
<organism evidence="2">
    <name type="scientific">Candidatus Methanogaster sp. ANME-2c ERB4</name>
    <dbReference type="NCBI Taxonomy" id="2759911"/>
    <lineage>
        <taxon>Archaea</taxon>
        <taxon>Methanobacteriati</taxon>
        <taxon>Methanobacteriota</taxon>
        <taxon>Stenosarchaea group</taxon>
        <taxon>Methanomicrobia</taxon>
        <taxon>Methanosarcinales</taxon>
        <taxon>ANME-2 cluster</taxon>
        <taxon>Candidatus Methanogasteraceae</taxon>
        <taxon>Candidatus Methanogaster</taxon>
    </lineage>
</organism>
<dbReference type="InterPro" id="IPR052264">
    <property type="entry name" value="UPF0175_domain"/>
</dbReference>
<gene>
    <name evidence="2" type="ORF">HLBKPKBF_00015</name>
</gene>
<proteinExistence type="inferred from homology"/>
<dbReference type="InterPro" id="IPR005368">
    <property type="entry name" value="UPF0175"/>
</dbReference>
<dbReference type="Pfam" id="PF03683">
    <property type="entry name" value="UPF0175"/>
    <property type="match status" value="1"/>
</dbReference>
<name>A0A7G9YRR3_9EURY</name>
<evidence type="ECO:0000256" key="1">
    <source>
        <dbReference type="ARBA" id="ARBA00005651"/>
    </source>
</evidence>
<accession>A0A7G9YRR3</accession>
<dbReference type="AlphaFoldDB" id="A0A7G9YRR3"/>
<reference evidence="2" key="1">
    <citation type="submission" date="2020-06" db="EMBL/GenBank/DDBJ databases">
        <title>Unique genomic features of the anaerobic methanotrophic archaea.</title>
        <authorList>
            <person name="Chadwick G.L."/>
            <person name="Skennerton C.T."/>
            <person name="Laso-Perez R."/>
            <person name="Leu A.O."/>
            <person name="Speth D.R."/>
            <person name="Yu H."/>
            <person name="Morgan-Lang C."/>
            <person name="Hatzenpichler R."/>
            <person name="Goudeau D."/>
            <person name="Malmstrom R."/>
            <person name="Brazelton W.J."/>
            <person name="Woyke T."/>
            <person name="Hallam S.J."/>
            <person name="Tyson G.W."/>
            <person name="Wegener G."/>
            <person name="Boetius A."/>
            <person name="Orphan V."/>
        </authorList>
    </citation>
    <scope>NUCLEOTIDE SEQUENCE</scope>
</reference>
<dbReference type="PANTHER" id="PTHR37525:SF1">
    <property type="entry name" value="UPF0175 PROTEIN SSL1255"/>
    <property type="match status" value="1"/>
</dbReference>
<comment type="similarity">
    <text evidence="1">Belongs to the UPF0175 family.</text>
</comment>